<dbReference type="AlphaFoldDB" id="A0A9Q4GIK0"/>
<keyword evidence="4" id="KW-0699">rRNA-binding</keyword>
<dbReference type="PANTHER" id="PTHR48129:SF1">
    <property type="entry name" value="LARGE RIBOSOMAL SUBUNIT PROTEIN EL43"/>
    <property type="match status" value="1"/>
</dbReference>
<evidence type="ECO:0000256" key="1">
    <source>
        <dbReference type="ARBA" id="ARBA00022884"/>
    </source>
</evidence>
<keyword evidence="4" id="KW-0863">Zinc-finger</keyword>
<feature type="binding site" evidence="4">
    <location>
        <position position="45"/>
    </location>
    <ligand>
        <name>Zn(2+)</name>
        <dbReference type="ChEBI" id="CHEBI:29105"/>
    </ligand>
</feature>
<sequence>MSEESKSGRVTRSAGRFGSRYGRVGRKRVADIEEEMNDDHECPECGEDKVSRTDTGIWECAKCGYRFAGGAYSVTTPGGETVERAIREAQED</sequence>
<dbReference type="Gene3D" id="2.20.25.30">
    <property type="match status" value="1"/>
</dbReference>
<feature type="binding site" evidence="4">
    <location>
        <position position="63"/>
    </location>
    <ligand>
        <name>Zn(2+)</name>
        <dbReference type="ChEBI" id="CHEBI:29105"/>
    </ligand>
</feature>
<dbReference type="InterPro" id="IPR011331">
    <property type="entry name" value="Ribosomal_eL37/eL43"/>
</dbReference>
<dbReference type="PANTHER" id="PTHR48129">
    <property type="entry name" value="60S RIBOSOMAL PROTEIN L37A"/>
    <property type="match status" value="1"/>
</dbReference>
<proteinExistence type="inferred from homology"/>
<keyword evidence="4" id="KW-0862">Zinc</keyword>
<feature type="zinc finger region" description="C4-type" evidence="4">
    <location>
        <begin position="42"/>
        <end position="63"/>
    </location>
</feature>
<comment type="function">
    <text evidence="4">Binds to the 23S rRNA.</text>
</comment>
<evidence type="ECO:0000256" key="2">
    <source>
        <dbReference type="ARBA" id="ARBA00022980"/>
    </source>
</evidence>
<gene>
    <name evidence="4" type="primary">rpl37ae</name>
    <name evidence="5" type="ORF">EGH25_05940</name>
</gene>
<dbReference type="EMBL" id="RKLV01000005">
    <property type="protein sequence ID" value="MCX2818888.1"/>
    <property type="molecule type" value="Genomic_DNA"/>
</dbReference>
<dbReference type="SUPFAM" id="SSF57829">
    <property type="entry name" value="Zn-binding ribosomal proteins"/>
    <property type="match status" value="1"/>
</dbReference>
<dbReference type="InterPro" id="IPR050522">
    <property type="entry name" value="Ribosomal_protein_eL43"/>
</dbReference>
<keyword evidence="2 4" id="KW-0689">Ribosomal protein</keyword>
<dbReference type="RefSeq" id="WP_266086730.1">
    <property type="nucleotide sequence ID" value="NZ_RKLV01000005.1"/>
</dbReference>
<evidence type="ECO:0000313" key="5">
    <source>
        <dbReference type="EMBL" id="MCX2818888.1"/>
    </source>
</evidence>
<dbReference type="Pfam" id="PF01780">
    <property type="entry name" value="Ribosomal_L37ae"/>
    <property type="match status" value="1"/>
</dbReference>
<feature type="binding site" evidence="4">
    <location>
        <position position="42"/>
    </location>
    <ligand>
        <name>Zn(2+)</name>
        <dbReference type="ChEBI" id="CHEBI:29105"/>
    </ligand>
</feature>
<comment type="subunit">
    <text evidence="4">Part of the 50S ribosomal subunit.</text>
</comment>
<dbReference type="NCBIfam" id="TIGR00280">
    <property type="entry name" value="eL43_euk_arch"/>
    <property type="match status" value="1"/>
</dbReference>
<dbReference type="GO" id="GO:0008270">
    <property type="term" value="F:zinc ion binding"/>
    <property type="evidence" value="ECO:0007669"/>
    <property type="project" value="UniProtKB-UniRule"/>
</dbReference>
<reference evidence="5" key="1">
    <citation type="submission" date="2022-09" db="EMBL/GenBank/DDBJ databases">
        <title>Haloadaptaus new haloarchaeum isolated from saline soil.</title>
        <authorList>
            <person name="Duran-Viseras A."/>
            <person name="Sanchez-Porro C."/>
            <person name="Ventosa A."/>
        </authorList>
    </citation>
    <scope>NUCLEOTIDE SEQUENCE</scope>
    <source>
        <strain evidence="5">F3-133</strain>
    </source>
</reference>
<accession>A0A9Q4GIK0</accession>
<organism evidence="5 6">
    <name type="scientific">Halorutilus salinus</name>
    <dbReference type="NCBI Taxonomy" id="2487751"/>
    <lineage>
        <taxon>Archaea</taxon>
        <taxon>Methanobacteriati</taxon>
        <taxon>Methanobacteriota</taxon>
        <taxon>Stenosarchaea group</taxon>
        <taxon>Halobacteria</taxon>
        <taxon>Halorutilales</taxon>
        <taxon>Halorutilaceae</taxon>
        <taxon>Halorutilus</taxon>
    </lineage>
</organism>
<dbReference type="InterPro" id="IPR002674">
    <property type="entry name" value="Ribosomal_eL43"/>
</dbReference>
<evidence type="ECO:0000256" key="3">
    <source>
        <dbReference type="ARBA" id="ARBA00023274"/>
    </source>
</evidence>
<comment type="cofactor">
    <cofactor evidence="4">
        <name>Zn(2+)</name>
        <dbReference type="ChEBI" id="CHEBI:29105"/>
    </cofactor>
    <text evidence="4">Binds 1 zinc ion per subunit.</text>
</comment>
<evidence type="ECO:0000256" key="4">
    <source>
        <dbReference type="HAMAP-Rule" id="MF_00327"/>
    </source>
</evidence>
<dbReference type="GO" id="GO:0005840">
    <property type="term" value="C:ribosome"/>
    <property type="evidence" value="ECO:0007669"/>
    <property type="project" value="UniProtKB-KW"/>
</dbReference>
<comment type="caution">
    <text evidence="5">The sequence shown here is derived from an EMBL/GenBank/DDBJ whole genome shotgun (WGS) entry which is preliminary data.</text>
</comment>
<comment type="similarity">
    <text evidence="4">Belongs to the eukaryotic ribosomal protein eL43 family. Putative zinc-binding subfamily.</text>
</comment>
<dbReference type="HAMAP" id="MF_00327">
    <property type="entry name" value="Ribosomal_eL43"/>
    <property type="match status" value="1"/>
</dbReference>
<dbReference type="InterPro" id="IPR011332">
    <property type="entry name" value="Ribosomal_zn-bd"/>
</dbReference>
<dbReference type="Proteomes" id="UP001149411">
    <property type="component" value="Unassembled WGS sequence"/>
</dbReference>
<dbReference type="GO" id="GO:0003735">
    <property type="term" value="F:structural constituent of ribosome"/>
    <property type="evidence" value="ECO:0007669"/>
    <property type="project" value="InterPro"/>
</dbReference>
<dbReference type="GO" id="GO:1990904">
    <property type="term" value="C:ribonucleoprotein complex"/>
    <property type="evidence" value="ECO:0007669"/>
    <property type="project" value="UniProtKB-KW"/>
</dbReference>
<dbReference type="GO" id="GO:0006412">
    <property type="term" value="P:translation"/>
    <property type="evidence" value="ECO:0007669"/>
    <property type="project" value="UniProtKB-UniRule"/>
</dbReference>
<protein>
    <recommendedName>
        <fullName evidence="4">Large ribosomal subunit protein eL43</fullName>
    </recommendedName>
</protein>
<dbReference type="NCBIfam" id="NF003058">
    <property type="entry name" value="PRK03976.1"/>
    <property type="match status" value="1"/>
</dbReference>
<keyword evidence="3 4" id="KW-0687">Ribonucleoprotein</keyword>
<name>A0A9Q4GIK0_9EURY</name>
<feature type="binding site" evidence="4">
    <location>
        <position position="60"/>
    </location>
    <ligand>
        <name>Zn(2+)</name>
        <dbReference type="ChEBI" id="CHEBI:29105"/>
    </ligand>
</feature>
<evidence type="ECO:0000313" key="6">
    <source>
        <dbReference type="Proteomes" id="UP001149411"/>
    </source>
</evidence>
<keyword evidence="6" id="KW-1185">Reference proteome</keyword>
<keyword evidence="4" id="KW-0479">Metal-binding</keyword>
<keyword evidence="1 4" id="KW-0694">RNA-binding</keyword>
<dbReference type="GO" id="GO:0070180">
    <property type="term" value="F:large ribosomal subunit rRNA binding"/>
    <property type="evidence" value="ECO:0007669"/>
    <property type="project" value="UniProtKB-UniRule"/>
</dbReference>